<dbReference type="Proteomes" id="UP000324748">
    <property type="component" value="Unassembled WGS sequence"/>
</dbReference>
<dbReference type="PANTHER" id="PTHR23245:SF25">
    <property type="entry name" value="TRNA WYBUTOSINE-SYNTHESIZING PROTEIN 2 HOMOLOG"/>
    <property type="match status" value="1"/>
</dbReference>
<dbReference type="GO" id="GO:0008175">
    <property type="term" value="F:tRNA methyltransferase activity"/>
    <property type="evidence" value="ECO:0007669"/>
    <property type="project" value="TreeGrafter"/>
</dbReference>
<dbReference type="InterPro" id="IPR056743">
    <property type="entry name" value="TRM5-TYW2-like_MTfase"/>
</dbReference>
<protein>
    <recommendedName>
        <fullName evidence="2">tRNA(Phe) (4-demethylwyosine(37)-C(7)) aminocarboxypropyltransferase</fullName>
        <ecNumber evidence="2">2.5.1.114</ecNumber>
    </recommendedName>
</protein>
<dbReference type="GO" id="GO:0030488">
    <property type="term" value="P:tRNA methylation"/>
    <property type="evidence" value="ECO:0007669"/>
    <property type="project" value="TreeGrafter"/>
</dbReference>
<feature type="region of interest" description="Disordered" evidence="7">
    <location>
        <begin position="1"/>
        <end position="72"/>
    </location>
</feature>
<evidence type="ECO:0000313" key="12">
    <source>
        <dbReference type="Proteomes" id="UP000325313"/>
    </source>
</evidence>
<dbReference type="GO" id="GO:0005737">
    <property type="term" value="C:cytoplasm"/>
    <property type="evidence" value="ECO:0007669"/>
    <property type="project" value="TreeGrafter"/>
</dbReference>
<evidence type="ECO:0000313" key="11">
    <source>
        <dbReference type="Proteomes" id="UP000324748"/>
    </source>
</evidence>
<dbReference type="Gene3D" id="3.40.50.150">
    <property type="entry name" value="Vaccinia Virus protein VP39"/>
    <property type="match status" value="1"/>
</dbReference>
<dbReference type="AlphaFoldDB" id="A0A5B0SI66"/>
<dbReference type="PROSITE" id="PS51684">
    <property type="entry name" value="SAM_MT_TRM5_TYW2"/>
    <property type="match status" value="1"/>
</dbReference>
<keyword evidence="3" id="KW-0808">Transferase</keyword>
<keyword evidence="5" id="KW-0819">tRNA processing</keyword>
<evidence type="ECO:0000256" key="7">
    <source>
        <dbReference type="SAM" id="MobiDB-lite"/>
    </source>
</evidence>
<evidence type="ECO:0000256" key="3">
    <source>
        <dbReference type="ARBA" id="ARBA00022679"/>
    </source>
</evidence>
<feature type="compositionally biased region" description="Basic residues" evidence="7">
    <location>
        <begin position="30"/>
        <end position="48"/>
    </location>
</feature>
<gene>
    <name evidence="9" type="ORF">PGT21_019759</name>
    <name evidence="10" type="ORF">PGTUg99_035060</name>
</gene>
<dbReference type="EC" id="2.5.1.114" evidence="2"/>
<keyword evidence="11" id="KW-1185">Reference proteome</keyword>
<organism evidence="10 12">
    <name type="scientific">Puccinia graminis f. sp. tritici</name>
    <dbReference type="NCBI Taxonomy" id="56615"/>
    <lineage>
        <taxon>Eukaryota</taxon>
        <taxon>Fungi</taxon>
        <taxon>Dikarya</taxon>
        <taxon>Basidiomycota</taxon>
        <taxon>Pucciniomycotina</taxon>
        <taxon>Pucciniomycetes</taxon>
        <taxon>Pucciniales</taxon>
        <taxon>Pucciniaceae</taxon>
        <taxon>Puccinia</taxon>
    </lineage>
</organism>
<dbReference type="GO" id="GO:0102522">
    <property type="term" value="F:tRNA 4-demethylwyosine alpha-amino-alpha-carboxypropyltransferase activity"/>
    <property type="evidence" value="ECO:0007669"/>
    <property type="project" value="UniProtKB-EC"/>
</dbReference>
<evidence type="ECO:0000259" key="8">
    <source>
        <dbReference type="PROSITE" id="PS51684"/>
    </source>
</evidence>
<feature type="domain" description="SAM-dependent methyltransferase TRM5/TYW2-type" evidence="8">
    <location>
        <begin position="323"/>
        <end position="538"/>
    </location>
</feature>
<feature type="compositionally biased region" description="Polar residues" evidence="7">
    <location>
        <begin position="124"/>
        <end position="134"/>
    </location>
</feature>
<evidence type="ECO:0000256" key="1">
    <source>
        <dbReference type="ARBA" id="ARBA00004797"/>
    </source>
</evidence>
<sequence length="542" mass="59229">MTTGLAAARPTSSDFDSGGRGIVQTDRTSSTKHPKKKEKDVHRRRRNKMTNNVPAPPPTEPGGRSRSPSPSQEEVLYAICGRRSVYELKLVLKRASIFQPELPIIHDSHADQTKIPTKLIRQLTKTRTMSSSGKEGTEEEARPVSVDDPALVGLLPPTVISSARDLLAGFQWIIPSSPVSDHAFPKRAASRPLRASASPLQRVIQTFFGPRLTHTLLPQLPKWELYDDFVLFQPNAFLAPCFSALLPQDDPHIRATFFAAIAAEFRVSHVARKGLISRDDVSRQPRLDPLHGTFIRSTASTDARGSPSFEEVFWTGTRFPTAQGAIHYVWAPSETMYSRGNSPEKRRIAGLSNVAGSVVVDMCCGIGFFAFGYLLAGAAQVLGCEISPWAVEGLRRGAILNKVPYEIVDPNHDQLPADLLDSTSARLVIFPGMNELALPIYRHRATHVNLGLLPSSVQFLPQAVHALRPQGGWLHVHGELAVGGGPAGRLLGAKLWADELVKLVLSLGRQSAKTVGIHWIKSIGPAKEHLVVELEVGTIKNN</sequence>
<dbReference type="CDD" id="cd02440">
    <property type="entry name" value="AdoMet_MTases"/>
    <property type="match status" value="1"/>
</dbReference>
<proteinExistence type="predicted"/>
<evidence type="ECO:0000256" key="6">
    <source>
        <dbReference type="ARBA" id="ARBA00049400"/>
    </source>
</evidence>
<dbReference type="SUPFAM" id="SSF53335">
    <property type="entry name" value="S-adenosyl-L-methionine-dependent methyltransferases"/>
    <property type="match status" value="1"/>
</dbReference>
<comment type="caution">
    <text evidence="10">The sequence shown here is derived from an EMBL/GenBank/DDBJ whole genome shotgun (WGS) entry which is preliminary data.</text>
</comment>
<comment type="pathway">
    <text evidence="1">tRNA modification; wybutosine-tRNA(Phe) biosynthesis.</text>
</comment>
<feature type="region of interest" description="Disordered" evidence="7">
    <location>
        <begin position="124"/>
        <end position="143"/>
    </location>
</feature>
<dbReference type="EMBL" id="VSWC01000106">
    <property type="protein sequence ID" value="KAA1085788.1"/>
    <property type="molecule type" value="Genomic_DNA"/>
</dbReference>
<dbReference type="Pfam" id="PF02475">
    <property type="entry name" value="TRM5-TYW2_MTfase"/>
    <property type="match status" value="1"/>
</dbReference>
<keyword evidence="4" id="KW-0949">S-adenosyl-L-methionine</keyword>
<dbReference type="PANTHER" id="PTHR23245">
    <property type="entry name" value="TRNA METHYLTRANSFERASE"/>
    <property type="match status" value="1"/>
</dbReference>
<dbReference type="InterPro" id="IPR029063">
    <property type="entry name" value="SAM-dependent_MTases_sf"/>
</dbReference>
<evidence type="ECO:0000313" key="10">
    <source>
        <dbReference type="EMBL" id="KAA1136204.1"/>
    </source>
</evidence>
<evidence type="ECO:0000256" key="4">
    <source>
        <dbReference type="ARBA" id="ARBA00022691"/>
    </source>
</evidence>
<feature type="compositionally biased region" description="Low complexity" evidence="7">
    <location>
        <begin position="61"/>
        <end position="71"/>
    </location>
</feature>
<accession>A0A5B0SI66</accession>
<dbReference type="Proteomes" id="UP000325313">
    <property type="component" value="Unassembled WGS sequence"/>
</dbReference>
<evidence type="ECO:0000256" key="5">
    <source>
        <dbReference type="ARBA" id="ARBA00022694"/>
    </source>
</evidence>
<dbReference type="OrthoDB" id="2387925at2759"/>
<evidence type="ECO:0000313" key="9">
    <source>
        <dbReference type="EMBL" id="KAA1085788.1"/>
    </source>
</evidence>
<evidence type="ECO:0000256" key="2">
    <source>
        <dbReference type="ARBA" id="ARBA00012265"/>
    </source>
</evidence>
<reference evidence="11 12" key="1">
    <citation type="submission" date="2019-05" db="EMBL/GenBank/DDBJ databases">
        <title>Emergence of the Ug99 lineage of the wheat stem rust pathogen through somatic hybridization.</title>
        <authorList>
            <person name="Li F."/>
            <person name="Upadhyaya N.M."/>
            <person name="Sperschneider J."/>
            <person name="Matny O."/>
            <person name="Nguyen-Phuc H."/>
            <person name="Mago R."/>
            <person name="Raley C."/>
            <person name="Miller M.E."/>
            <person name="Silverstein K.A.T."/>
            <person name="Henningsen E."/>
            <person name="Hirsch C.D."/>
            <person name="Visser B."/>
            <person name="Pretorius Z.A."/>
            <person name="Steffenson B.J."/>
            <person name="Schwessinger B."/>
            <person name="Dodds P.N."/>
            <person name="Figueroa M."/>
        </authorList>
    </citation>
    <scope>NUCLEOTIDE SEQUENCE [LARGE SCALE GENOMIC DNA]</scope>
    <source>
        <strain evidence="9">21-0</strain>
        <strain evidence="10 12">Ug99</strain>
    </source>
</reference>
<name>A0A5B0SI66_PUCGR</name>
<dbReference type="EMBL" id="VDEP01000036">
    <property type="protein sequence ID" value="KAA1136204.1"/>
    <property type="molecule type" value="Genomic_DNA"/>
</dbReference>
<dbReference type="InterPro" id="IPR030382">
    <property type="entry name" value="MeTrfase_TRM5/TYW2"/>
</dbReference>
<dbReference type="GO" id="GO:0031591">
    <property type="term" value="P:wybutosine biosynthetic process"/>
    <property type="evidence" value="ECO:0007669"/>
    <property type="project" value="TreeGrafter"/>
</dbReference>
<comment type="catalytic activity">
    <reaction evidence="6">
        <text>4-demethylwyosine(37) in tRNA(Phe) + S-adenosyl-L-methionine = 4-demethyl-7-[(3S)-3-amino-3-carboxypropyl]wyosine(37) in tRNA(Phe) + S-methyl-5'-thioadenosine + H(+)</text>
        <dbReference type="Rhea" id="RHEA:36355"/>
        <dbReference type="Rhea" id="RHEA-COMP:10164"/>
        <dbReference type="Rhea" id="RHEA-COMP:10378"/>
        <dbReference type="ChEBI" id="CHEBI:15378"/>
        <dbReference type="ChEBI" id="CHEBI:17509"/>
        <dbReference type="ChEBI" id="CHEBI:59789"/>
        <dbReference type="ChEBI" id="CHEBI:64315"/>
        <dbReference type="ChEBI" id="CHEBI:73550"/>
        <dbReference type="EC" id="2.5.1.114"/>
    </reaction>
</comment>